<dbReference type="EMBL" id="DS547096">
    <property type="protein sequence ID" value="EDR10913.1"/>
    <property type="molecule type" value="Genomic_DNA"/>
</dbReference>
<dbReference type="InterPro" id="IPR024768">
    <property type="entry name" value="Marf1"/>
</dbReference>
<feature type="compositionally biased region" description="Polar residues" evidence="1">
    <location>
        <begin position="339"/>
        <end position="353"/>
    </location>
</feature>
<dbReference type="InParanoid" id="B0D3F9"/>
<sequence length="620" mass="66073">MQDLEDVAIFWDFEGTRTASNISGYDIAKNIRLTGQIFGTVKSFRSYYDFSALTSLRNPNLRHELQSSGISLIDCPSAGGKNIATKMMMVDLIIHALDHPAPTTFLIITADRDFGYAIATLRLRKYRVVLLSPPGTHPDVTSQASVNIDWNKAVLELGDEIDTGFNPDAQPSAVHTPHSQSQASAPPPVPDHQDIPVEPININRSRRDSVFSRPFVDPDRFNIFGDPYNPPKLPTFSDTFLRPQWPLRADSAPPMETSYAKERTSTPEPTGFYRPSDGVGYARSADKGKGKQRAFPFPEPEDPVPFSQSPTPPFRRSSLNHSDTDMAGREQINPLRHSPLTSVQEPPQNQGQFHRSPPSVESLSSSSSESSSGFSMVGPSTAPTSAESAAREKENATRVAPTDAPSARSASIVSVQDSLPQAATVPVPSTATTVVDRAATPAAVATTVTPSAVPTFVTPAASTPSAAAAPNIASSTTAAPAASPHIPGKPAIVRSASQPLSSPLKVSASTPSAGPSTTPFAGSSTTPFAGPSKNAQPKPRVPEKFRILVERIRQYPNHEATRSALGTDLLRIDRDVYEKASVSKFAAYIDAALVAGVVALGRNAGGEGVVSLRSPWPFAA</sequence>
<organism evidence="4">
    <name type="scientific">Laccaria bicolor (strain S238N-H82 / ATCC MYA-4686)</name>
    <name type="common">Bicoloured deceiver</name>
    <name type="synonym">Laccaria laccata var. bicolor</name>
    <dbReference type="NCBI Taxonomy" id="486041"/>
    <lineage>
        <taxon>Eukaryota</taxon>
        <taxon>Fungi</taxon>
        <taxon>Dikarya</taxon>
        <taxon>Basidiomycota</taxon>
        <taxon>Agaricomycotina</taxon>
        <taxon>Agaricomycetes</taxon>
        <taxon>Agaricomycetidae</taxon>
        <taxon>Agaricales</taxon>
        <taxon>Agaricineae</taxon>
        <taxon>Hydnangiaceae</taxon>
        <taxon>Laccaria</taxon>
    </lineage>
</organism>
<evidence type="ECO:0000313" key="3">
    <source>
        <dbReference type="EMBL" id="EDR10913.1"/>
    </source>
</evidence>
<feature type="region of interest" description="Disordered" evidence="1">
    <location>
        <begin position="161"/>
        <end position="203"/>
    </location>
</feature>
<dbReference type="RefSeq" id="XP_001878214.1">
    <property type="nucleotide sequence ID" value="XM_001878179.1"/>
</dbReference>
<dbReference type="OrthoDB" id="549353at2759"/>
<dbReference type="GO" id="GO:1905762">
    <property type="term" value="F:CCR4-NOT complex binding"/>
    <property type="evidence" value="ECO:0007669"/>
    <property type="project" value="TreeGrafter"/>
</dbReference>
<dbReference type="Gene3D" id="3.40.50.1010">
    <property type="entry name" value="5'-nuclease"/>
    <property type="match status" value="1"/>
</dbReference>
<dbReference type="PANTHER" id="PTHR14379:SF3">
    <property type="entry name" value="MEIOSIS REGULATOR AND MRNA STABILITY FACTOR 1"/>
    <property type="match status" value="1"/>
</dbReference>
<name>B0D3F9_LACBS</name>
<feature type="compositionally biased region" description="Low complexity" evidence="1">
    <location>
        <begin position="507"/>
        <end position="521"/>
    </location>
</feature>
<dbReference type="PANTHER" id="PTHR14379">
    <property type="entry name" value="LIMKAIN B LKAP"/>
    <property type="match status" value="1"/>
</dbReference>
<dbReference type="AlphaFoldDB" id="B0D3F9"/>
<accession>B0D3F9</accession>
<dbReference type="Proteomes" id="UP000001194">
    <property type="component" value="Unassembled WGS sequence"/>
</dbReference>
<protein>
    <submittedName>
        <fullName evidence="3">Predicted protein</fullName>
    </submittedName>
</protein>
<dbReference type="HOGENOM" id="CLU_019899_1_0_1"/>
<dbReference type="GO" id="GO:0004540">
    <property type="term" value="F:RNA nuclease activity"/>
    <property type="evidence" value="ECO:0007669"/>
    <property type="project" value="InterPro"/>
</dbReference>
<reference evidence="3 4" key="1">
    <citation type="journal article" date="2008" name="Nature">
        <title>The genome of Laccaria bicolor provides insights into mycorrhizal symbiosis.</title>
        <authorList>
            <person name="Martin F."/>
            <person name="Aerts A."/>
            <person name="Ahren D."/>
            <person name="Brun A."/>
            <person name="Danchin E.G.J."/>
            <person name="Duchaussoy F."/>
            <person name="Gibon J."/>
            <person name="Kohler A."/>
            <person name="Lindquist E."/>
            <person name="Pereda V."/>
            <person name="Salamov A."/>
            <person name="Shapiro H.J."/>
            <person name="Wuyts J."/>
            <person name="Blaudez D."/>
            <person name="Buee M."/>
            <person name="Brokstein P."/>
            <person name="Canbaeck B."/>
            <person name="Cohen D."/>
            <person name="Courty P.E."/>
            <person name="Coutinho P.M."/>
            <person name="Delaruelle C."/>
            <person name="Detter J.C."/>
            <person name="Deveau A."/>
            <person name="DiFazio S."/>
            <person name="Duplessis S."/>
            <person name="Fraissinet-Tachet L."/>
            <person name="Lucic E."/>
            <person name="Frey-Klett P."/>
            <person name="Fourrey C."/>
            <person name="Feussner I."/>
            <person name="Gay G."/>
            <person name="Grimwood J."/>
            <person name="Hoegger P.J."/>
            <person name="Jain P."/>
            <person name="Kilaru S."/>
            <person name="Labbe J."/>
            <person name="Lin Y.C."/>
            <person name="Legue V."/>
            <person name="Le Tacon F."/>
            <person name="Marmeisse R."/>
            <person name="Melayah D."/>
            <person name="Montanini B."/>
            <person name="Muratet M."/>
            <person name="Nehls U."/>
            <person name="Niculita-Hirzel H."/>
            <person name="Oudot-Le Secq M.P."/>
            <person name="Peter M."/>
            <person name="Quesneville H."/>
            <person name="Rajashekar B."/>
            <person name="Reich M."/>
            <person name="Rouhier N."/>
            <person name="Schmutz J."/>
            <person name="Yin T."/>
            <person name="Chalot M."/>
            <person name="Henrissat B."/>
            <person name="Kuees U."/>
            <person name="Lucas S."/>
            <person name="Van de Peer Y."/>
            <person name="Podila G.K."/>
            <person name="Polle A."/>
            <person name="Pukkila P.J."/>
            <person name="Richardson P.M."/>
            <person name="Rouze P."/>
            <person name="Sanders I.R."/>
            <person name="Stajich J.E."/>
            <person name="Tunlid A."/>
            <person name="Tuskan G."/>
            <person name="Grigoriev I.V."/>
        </authorList>
    </citation>
    <scope>NUCLEOTIDE SEQUENCE [LARGE SCALE GENOMIC DNA]</scope>
    <source>
        <strain evidence="4">S238N-H82 / ATCC MYA-4686</strain>
    </source>
</reference>
<feature type="region of interest" description="Disordered" evidence="1">
    <location>
        <begin position="247"/>
        <end position="426"/>
    </location>
</feature>
<gene>
    <name evidence="3" type="ORF">LACBIDRAFT_315901</name>
</gene>
<dbReference type="GO" id="GO:0010468">
    <property type="term" value="P:regulation of gene expression"/>
    <property type="evidence" value="ECO:0007669"/>
    <property type="project" value="InterPro"/>
</dbReference>
<dbReference type="CDD" id="cd10910">
    <property type="entry name" value="PIN_limkain_b1_N_like"/>
    <property type="match status" value="1"/>
</dbReference>
<dbReference type="InterPro" id="IPR021139">
    <property type="entry name" value="NYN"/>
</dbReference>
<dbReference type="GO" id="GO:0005777">
    <property type="term" value="C:peroxisome"/>
    <property type="evidence" value="ECO:0007669"/>
    <property type="project" value="InterPro"/>
</dbReference>
<feature type="compositionally biased region" description="Polar residues" evidence="1">
    <location>
        <begin position="408"/>
        <end position="419"/>
    </location>
</feature>
<feature type="compositionally biased region" description="Low complexity" evidence="1">
    <location>
        <begin position="356"/>
        <end position="388"/>
    </location>
</feature>
<feature type="domain" description="NYN" evidence="2">
    <location>
        <begin position="7"/>
        <end position="145"/>
    </location>
</feature>
<dbReference type="KEGG" id="lbc:LACBIDRAFT_315901"/>
<evidence type="ECO:0000256" key="1">
    <source>
        <dbReference type="SAM" id="MobiDB-lite"/>
    </source>
</evidence>
<dbReference type="GeneID" id="6073811"/>
<evidence type="ECO:0000313" key="4">
    <source>
        <dbReference type="Proteomes" id="UP000001194"/>
    </source>
</evidence>
<dbReference type="STRING" id="486041.B0D3F9"/>
<keyword evidence="4" id="KW-1185">Reference proteome</keyword>
<proteinExistence type="predicted"/>
<evidence type="ECO:0000259" key="2">
    <source>
        <dbReference type="Pfam" id="PF01936"/>
    </source>
</evidence>
<dbReference type="Pfam" id="PF01936">
    <property type="entry name" value="NYN"/>
    <property type="match status" value="1"/>
</dbReference>
<feature type="region of interest" description="Disordered" evidence="1">
    <location>
        <begin position="502"/>
        <end position="540"/>
    </location>
</feature>